<dbReference type="PANTHER" id="PTHR12120">
    <property type="entry name" value="TNFR-CYS DOMAIN-CONTAINING PROTEIN"/>
    <property type="match status" value="1"/>
</dbReference>
<dbReference type="InterPro" id="IPR011029">
    <property type="entry name" value="DEATH-like_dom_sf"/>
</dbReference>
<keyword evidence="7 13" id="KW-0472">Membrane</keyword>
<feature type="region of interest" description="Disordered" evidence="12">
    <location>
        <begin position="535"/>
        <end position="555"/>
    </location>
</feature>
<dbReference type="AlphaFoldDB" id="C3Y3E5"/>
<feature type="transmembrane region" description="Helical" evidence="13">
    <location>
        <begin position="6"/>
        <end position="27"/>
    </location>
</feature>
<dbReference type="InterPro" id="IPR047526">
    <property type="entry name" value="TNR19/27/EDAR"/>
</dbReference>
<evidence type="ECO:0000256" key="10">
    <source>
        <dbReference type="ARBA" id="ARBA00023180"/>
    </source>
</evidence>
<feature type="transmembrane region" description="Helical" evidence="13">
    <location>
        <begin position="430"/>
        <end position="455"/>
    </location>
</feature>
<evidence type="ECO:0000256" key="8">
    <source>
        <dbReference type="ARBA" id="ARBA00023157"/>
    </source>
</evidence>
<dbReference type="PROSITE" id="PS50050">
    <property type="entry name" value="TNFR_NGFR_2"/>
    <property type="match status" value="1"/>
</dbReference>
<feature type="region of interest" description="Disordered" evidence="12">
    <location>
        <begin position="54"/>
        <end position="81"/>
    </location>
</feature>
<evidence type="ECO:0008006" key="17">
    <source>
        <dbReference type="Google" id="ProtNLM"/>
    </source>
</evidence>
<evidence type="ECO:0000256" key="1">
    <source>
        <dbReference type="ARBA" id="ARBA00004167"/>
    </source>
</evidence>
<dbReference type="GO" id="GO:0007165">
    <property type="term" value="P:signal transduction"/>
    <property type="evidence" value="ECO:0007669"/>
    <property type="project" value="InterPro"/>
</dbReference>
<keyword evidence="8 11" id="KW-1015">Disulfide bond</keyword>
<keyword evidence="6 13" id="KW-1133">Transmembrane helix</keyword>
<dbReference type="GO" id="GO:0043123">
    <property type="term" value="P:positive regulation of canonical NF-kappaB signal transduction"/>
    <property type="evidence" value="ECO:0007669"/>
    <property type="project" value="InterPro"/>
</dbReference>
<dbReference type="InterPro" id="IPR001368">
    <property type="entry name" value="TNFR/NGFR_Cys_rich_reg"/>
</dbReference>
<feature type="compositionally biased region" description="Polar residues" evidence="12">
    <location>
        <begin position="539"/>
        <end position="555"/>
    </location>
</feature>
<feature type="domain" description="Death" evidence="14">
    <location>
        <begin position="620"/>
        <end position="687"/>
    </location>
</feature>
<feature type="region of interest" description="Disordered" evidence="12">
    <location>
        <begin position="466"/>
        <end position="501"/>
    </location>
</feature>
<dbReference type="PROSITE" id="PS50017">
    <property type="entry name" value="DEATH_DOMAIN"/>
    <property type="match status" value="1"/>
</dbReference>
<sequence length="692" mass="76239">MAAVSVAFGAVMFLLLITAVISARLGLWQKIKHRLKRRNHTHLSTDNLDPEIASGTCVSKSDADETCPTSGPSSAERHREHTNDVGYHQEKFVAQPASATVCAIPDYPWPAHEDFNESTNLVDKPDMSKELEGTSSPFRITDDDESPVFVFPQVTTRNVSESSDGPPSSPVVVLAGQTAQVHKTTKRTPGNNQTANTYRTKLAKYLQPGYEIQLRDDWFNFDRQQHLSAQLDQIPPAASLPNWRTFFETLGHLEKLDLDSVNNARVDSPTLALFKGFMGLTAGEDCDANKYLDSEGNCQSCSGRTCPAGEKIKEKCGHGKDLICELCTDLPAGQTCARGIQGPCVSCEHQNKKTVRECDARLDSVCYGCLENHFPKVNNQGEVDCIHCSAETNNRSECSQHPVIECAPEVADNALPGPEDDRHHKDSQRWAVIAAIAVSAAAAAILTVILVLVALKKNLCKPHGPYNRAPAHDAENPEQPERREESPALSEESEGEQCQVDENKKKVKFTKACRTSGNQPVNVQTDRHVRDAQAPCVGPTTSQASTPTGSLDLSGQTAKIHSDSRAVPNNTANDYATKLAWCKDRASSILLDDDWFSYNIQQELAGHLDKIPPSSSMPTWRTFFEKFGLTKQELDGVNTRYVDSPSLALFEVLQSRNAMYKYTVKKVLESLHNLKLYNAANFLCDELKKSKS</sequence>
<evidence type="ECO:0000259" key="15">
    <source>
        <dbReference type="PROSITE" id="PS50050"/>
    </source>
</evidence>
<keyword evidence="2 13" id="KW-0812">Transmembrane</keyword>
<reference evidence="16" key="1">
    <citation type="journal article" date="2008" name="Nature">
        <title>The amphioxus genome and the evolution of the chordate karyotype.</title>
        <authorList>
            <consortium name="US DOE Joint Genome Institute (JGI-PGF)"/>
            <person name="Putnam N.H."/>
            <person name="Butts T."/>
            <person name="Ferrier D.E.K."/>
            <person name="Furlong R.F."/>
            <person name="Hellsten U."/>
            <person name="Kawashima T."/>
            <person name="Robinson-Rechavi M."/>
            <person name="Shoguchi E."/>
            <person name="Terry A."/>
            <person name="Yu J.-K."/>
            <person name="Benito-Gutierrez E.L."/>
            <person name="Dubchak I."/>
            <person name="Garcia-Fernandez J."/>
            <person name="Gibson-Brown J.J."/>
            <person name="Grigoriev I.V."/>
            <person name="Horton A.C."/>
            <person name="de Jong P.J."/>
            <person name="Jurka J."/>
            <person name="Kapitonov V.V."/>
            <person name="Kohara Y."/>
            <person name="Kuroki Y."/>
            <person name="Lindquist E."/>
            <person name="Lucas S."/>
            <person name="Osoegawa K."/>
            <person name="Pennacchio L.A."/>
            <person name="Salamov A.A."/>
            <person name="Satou Y."/>
            <person name="Sauka-Spengler T."/>
            <person name="Schmutz J."/>
            <person name="Shin-I T."/>
            <person name="Toyoda A."/>
            <person name="Bronner-Fraser M."/>
            <person name="Fujiyama A."/>
            <person name="Holland L.Z."/>
            <person name="Holland P.W.H."/>
            <person name="Satoh N."/>
            <person name="Rokhsar D.S."/>
        </authorList>
    </citation>
    <scope>NUCLEOTIDE SEQUENCE [LARGE SCALE GENOMIC DNA]</scope>
    <source>
        <strain evidence="16">S238N-H82</strain>
        <tissue evidence="16">Testes</tissue>
    </source>
</reference>
<evidence type="ECO:0000256" key="12">
    <source>
        <dbReference type="SAM" id="MobiDB-lite"/>
    </source>
</evidence>
<keyword evidence="4" id="KW-0732">Signal</keyword>
<comment type="caution">
    <text evidence="11">Lacks conserved residue(s) required for the propagation of feature annotation.</text>
</comment>
<feature type="repeat" description="TNFR-Cys" evidence="11">
    <location>
        <begin position="285"/>
        <end position="324"/>
    </location>
</feature>
<evidence type="ECO:0000256" key="5">
    <source>
        <dbReference type="ARBA" id="ARBA00022737"/>
    </source>
</evidence>
<evidence type="ECO:0000256" key="6">
    <source>
        <dbReference type="ARBA" id="ARBA00022989"/>
    </source>
</evidence>
<accession>C3Y3E5</accession>
<dbReference type="GO" id="GO:0046330">
    <property type="term" value="P:positive regulation of JNK cascade"/>
    <property type="evidence" value="ECO:0007669"/>
    <property type="project" value="InterPro"/>
</dbReference>
<dbReference type="GO" id="GO:0006915">
    <property type="term" value="P:apoptotic process"/>
    <property type="evidence" value="ECO:0007669"/>
    <property type="project" value="UniProtKB-KW"/>
</dbReference>
<protein>
    <recommendedName>
        <fullName evidence="17">TNFR-Cys domain-containing protein</fullName>
    </recommendedName>
</protein>
<feature type="domain" description="TNFR-Cys" evidence="15">
    <location>
        <begin position="285"/>
        <end position="324"/>
    </location>
</feature>
<dbReference type="SUPFAM" id="SSF47986">
    <property type="entry name" value="DEATH domain"/>
    <property type="match status" value="1"/>
</dbReference>
<name>C3Y3E5_BRAFL</name>
<feature type="disulfide bond" evidence="11">
    <location>
        <begin position="306"/>
        <end position="324"/>
    </location>
</feature>
<keyword evidence="10" id="KW-0325">Glycoprotein</keyword>
<keyword evidence="9" id="KW-0675">Receptor</keyword>
<evidence type="ECO:0000256" key="11">
    <source>
        <dbReference type="PROSITE-ProRule" id="PRU00206"/>
    </source>
</evidence>
<dbReference type="InterPro" id="IPR000488">
    <property type="entry name" value="Death_dom"/>
</dbReference>
<proteinExistence type="predicted"/>
<keyword evidence="3" id="KW-0053">Apoptosis</keyword>
<dbReference type="EMBL" id="GG666483">
    <property type="protein sequence ID" value="EEN65212.1"/>
    <property type="molecule type" value="Genomic_DNA"/>
</dbReference>
<evidence type="ECO:0000256" key="4">
    <source>
        <dbReference type="ARBA" id="ARBA00022729"/>
    </source>
</evidence>
<gene>
    <name evidence="16" type="ORF">BRAFLDRAFT_125959</name>
</gene>
<evidence type="ECO:0000313" key="16">
    <source>
        <dbReference type="EMBL" id="EEN65212.1"/>
    </source>
</evidence>
<organism>
    <name type="scientific">Branchiostoma floridae</name>
    <name type="common">Florida lancelet</name>
    <name type="synonym">Amphioxus</name>
    <dbReference type="NCBI Taxonomy" id="7739"/>
    <lineage>
        <taxon>Eukaryota</taxon>
        <taxon>Metazoa</taxon>
        <taxon>Chordata</taxon>
        <taxon>Cephalochordata</taxon>
        <taxon>Leptocardii</taxon>
        <taxon>Amphioxiformes</taxon>
        <taxon>Branchiostomatidae</taxon>
        <taxon>Branchiostoma</taxon>
    </lineage>
</organism>
<evidence type="ECO:0000259" key="14">
    <source>
        <dbReference type="PROSITE" id="PS50017"/>
    </source>
</evidence>
<evidence type="ECO:0000256" key="9">
    <source>
        <dbReference type="ARBA" id="ARBA00023170"/>
    </source>
</evidence>
<dbReference type="PANTHER" id="PTHR12120:SF10">
    <property type="entry name" value="TNFR-CYS DOMAIN-CONTAINING PROTEIN"/>
    <property type="match status" value="1"/>
</dbReference>
<evidence type="ECO:0000256" key="7">
    <source>
        <dbReference type="ARBA" id="ARBA00023136"/>
    </source>
</evidence>
<evidence type="ECO:0000256" key="3">
    <source>
        <dbReference type="ARBA" id="ARBA00022703"/>
    </source>
</evidence>
<dbReference type="GO" id="GO:0038023">
    <property type="term" value="F:signaling receptor activity"/>
    <property type="evidence" value="ECO:0007669"/>
    <property type="project" value="InterPro"/>
</dbReference>
<feature type="compositionally biased region" description="Basic and acidic residues" evidence="12">
    <location>
        <begin position="470"/>
        <end position="486"/>
    </location>
</feature>
<dbReference type="Gene3D" id="1.10.533.10">
    <property type="entry name" value="Death Domain, Fas"/>
    <property type="match status" value="1"/>
</dbReference>
<evidence type="ECO:0000256" key="13">
    <source>
        <dbReference type="SAM" id="Phobius"/>
    </source>
</evidence>
<comment type="subcellular location">
    <subcellularLocation>
        <location evidence="1">Membrane</location>
        <topology evidence="1">Single-pass membrane protein</topology>
    </subcellularLocation>
</comment>
<keyword evidence="5" id="KW-0677">Repeat</keyword>
<dbReference type="GO" id="GO:0016020">
    <property type="term" value="C:membrane"/>
    <property type="evidence" value="ECO:0007669"/>
    <property type="project" value="UniProtKB-SubCell"/>
</dbReference>
<evidence type="ECO:0000256" key="2">
    <source>
        <dbReference type="ARBA" id="ARBA00022692"/>
    </source>
</evidence>
<dbReference type="InParanoid" id="C3Y3E5"/>